<protein>
    <recommendedName>
        <fullName evidence="1">Co-chaperone DjlA N-terminal domain-containing protein</fullName>
    </recommendedName>
</protein>
<evidence type="ECO:0000259" key="1">
    <source>
        <dbReference type="Pfam" id="PF05099"/>
    </source>
</evidence>
<dbReference type="InterPro" id="IPR029024">
    <property type="entry name" value="TerB-like"/>
</dbReference>
<organism evidence="2 3">
    <name type="scientific">Sinisalibacter lacisalsi</name>
    <dbReference type="NCBI Taxonomy" id="1526570"/>
    <lineage>
        <taxon>Bacteria</taxon>
        <taxon>Pseudomonadati</taxon>
        <taxon>Pseudomonadota</taxon>
        <taxon>Alphaproteobacteria</taxon>
        <taxon>Rhodobacterales</taxon>
        <taxon>Roseobacteraceae</taxon>
        <taxon>Sinisalibacter</taxon>
    </lineage>
</organism>
<dbReference type="Gene3D" id="1.10.3680.10">
    <property type="entry name" value="TerB-like"/>
    <property type="match status" value="1"/>
</dbReference>
<dbReference type="Pfam" id="PF05099">
    <property type="entry name" value="TerB"/>
    <property type="match status" value="1"/>
</dbReference>
<name>A0ABQ1QT81_9RHOB</name>
<gene>
    <name evidence="2" type="ORF">GCM10011358_29420</name>
</gene>
<dbReference type="InterPro" id="IPR007791">
    <property type="entry name" value="DjlA_N"/>
</dbReference>
<feature type="domain" description="Co-chaperone DjlA N-terminal" evidence="1">
    <location>
        <begin position="25"/>
        <end position="137"/>
    </location>
</feature>
<accession>A0ABQ1QT81</accession>
<dbReference type="SUPFAM" id="SSF158682">
    <property type="entry name" value="TerB-like"/>
    <property type="match status" value="1"/>
</dbReference>
<keyword evidence="3" id="KW-1185">Reference proteome</keyword>
<sequence length="143" mass="15500">MFTDFLKRLRGIRPEAPLPPLDARLASGALLVRIAKADSQYVFEEIAEIDRILARAHGLKPVEAAKLRATCEKLEAQAPATETFTTMVQNGVAYETRAELIEALRQVAVADRALKPEEEALLAEVADAFGIAPEDRATSAGEA</sequence>
<comment type="caution">
    <text evidence="2">The sequence shown here is derived from an EMBL/GenBank/DDBJ whole genome shotgun (WGS) entry which is preliminary data.</text>
</comment>
<dbReference type="Proteomes" id="UP000617355">
    <property type="component" value="Unassembled WGS sequence"/>
</dbReference>
<reference evidence="3" key="1">
    <citation type="journal article" date="2019" name="Int. J. Syst. Evol. Microbiol.">
        <title>The Global Catalogue of Microorganisms (GCM) 10K type strain sequencing project: providing services to taxonomists for standard genome sequencing and annotation.</title>
        <authorList>
            <consortium name="The Broad Institute Genomics Platform"/>
            <consortium name="The Broad Institute Genome Sequencing Center for Infectious Disease"/>
            <person name="Wu L."/>
            <person name="Ma J."/>
        </authorList>
    </citation>
    <scope>NUCLEOTIDE SEQUENCE [LARGE SCALE GENOMIC DNA]</scope>
    <source>
        <strain evidence="3">CGMCC 1.12922</strain>
    </source>
</reference>
<evidence type="ECO:0000313" key="2">
    <source>
        <dbReference type="EMBL" id="GGD43754.1"/>
    </source>
</evidence>
<dbReference type="EMBL" id="BMGI01000005">
    <property type="protein sequence ID" value="GGD43754.1"/>
    <property type="molecule type" value="Genomic_DNA"/>
</dbReference>
<proteinExistence type="predicted"/>
<dbReference type="RefSeq" id="WP_188529151.1">
    <property type="nucleotide sequence ID" value="NZ_BMGI01000005.1"/>
</dbReference>
<evidence type="ECO:0000313" key="3">
    <source>
        <dbReference type="Proteomes" id="UP000617355"/>
    </source>
</evidence>
<dbReference type="CDD" id="cd07313">
    <property type="entry name" value="terB_like_2"/>
    <property type="match status" value="1"/>
</dbReference>